<dbReference type="GO" id="GO:0003824">
    <property type="term" value="F:catalytic activity"/>
    <property type="evidence" value="ECO:0007669"/>
    <property type="project" value="InterPro"/>
</dbReference>
<feature type="domain" description="Amidase" evidence="1">
    <location>
        <begin position="153"/>
        <end position="570"/>
    </location>
</feature>
<dbReference type="AlphaFoldDB" id="A0A2T3AA39"/>
<dbReference type="Pfam" id="PF01425">
    <property type="entry name" value="Amidase"/>
    <property type="match status" value="1"/>
</dbReference>
<dbReference type="InterPro" id="IPR036928">
    <property type="entry name" value="AS_sf"/>
</dbReference>
<dbReference type="PANTHER" id="PTHR11895:SF67">
    <property type="entry name" value="AMIDASE DOMAIN-CONTAINING PROTEIN"/>
    <property type="match status" value="1"/>
</dbReference>
<dbReference type="STRING" id="2025994.A0A2T3AA39"/>
<name>A0A2T3AA39_9PEZI</name>
<sequence length="608" mass="65269">MTQPHHRFAGHPGAKEATDITYDLADQAKNPILRGLPLAIGAAVVTRLPVLQRFLYSNAGFDKLSALPGLQSECRRFDPTVIPLRNLEGPVEPPTFEPELLQPQPAETPGRFASFADYHALYRSGAATPVDVVQALLPLIRRDVSSPTPYSRAWLDIHVDEVLAAAEASAKRYAADQPLGVLDGIPFGVKSDLPVKGYVSTFGMRADPSLAFFRHEASETLWPVQKLEEAGAIMLGKMAQHEIGMDTTGCNPVNGTPVNFFNPRYYPGGSSSGAGSSLGAGLVPLCVGTDAGGSIRVPTATAGCVAIKTSHNRTCVMDSSMCIVGPMCANVADLKIAYRVMAQPDLTDPVSGLFAPSRQPPSTGGPKKYLGLCRPWLNKAAPDVREPFDRAVAWYERELGYEVVDIDIPLIAEARVAHGAINLAEAAEQARLRVRPDEHVHWTSLLTPANAIQCCVGAQVSAGDYLTFSKVRAVIMRHLAFLFEKYGSGLLIASPTLPDAGYAIHPDDEARGFTDGDRTIRSMLYVWLSNMTGCPSATVPVGYAAAASGQGKLPVGMLAMAMWGEEETVLQWAEQGERYLRDGPGGGRQRPQAWVDVIGLAKGDKTVN</sequence>
<dbReference type="SUPFAM" id="SSF75304">
    <property type="entry name" value="Amidase signature (AS) enzymes"/>
    <property type="match status" value="1"/>
</dbReference>
<accession>A0A2T3AA39</accession>
<dbReference type="EMBL" id="KZ678428">
    <property type="protein sequence ID" value="PSR88521.1"/>
    <property type="molecule type" value="Genomic_DNA"/>
</dbReference>
<dbReference type="OrthoDB" id="421993at2759"/>
<evidence type="ECO:0000313" key="3">
    <source>
        <dbReference type="Proteomes" id="UP000241462"/>
    </source>
</evidence>
<organism evidence="2 3">
    <name type="scientific">Coniella lustricola</name>
    <dbReference type="NCBI Taxonomy" id="2025994"/>
    <lineage>
        <taxon>Eukaryota</taxon>
        <taxon>Fungi</taxon>
        <taxon>Dikarya</taxon>
        <taxon>Ascomycota</taxon>
        <taxon>Pezizomycotina</taxon>
        <taxon>Sordariomycetes</taxon>
        <taxon>Sordariomycetidae</taxon>
        <taxon>Diaporthales</taxon>
        <taxon>Schizoparmaceae</taxon>
        <taxon>Coniella</taxon>
    </lineage>
</organism>
<dbReference type="InterPro" id="IPR023631">
    <property type="entry name" value="Amidase_dom"/>
</dbReference>
<dbReference type="Proteomes" id="UP000241462">
    <property type="component" value="Unassembled WGS sequence"/>
</dbReference>
<evidence type="ECO:0000313" key="2">
    <source>
        <dbReference type="EMBL" id="PSR88521.1"/>
    </source>
</evidence>
<reference evidence="2 3" key="1">
    <citation type="journal article" date="2018" name="Mycol. Prog.">
        <title>Coniella lustricola, a new species from submerged detritus.</title>
        <authorList>
            <person name="Raudabaugh D.B."/>
            <person name="Iturriaga T."/>
            <person name="Carver A."/>
            <person name="Mondo S."/>
            <person name="Pangilinan J."/>
            <person name="Lipzen A."/>
            <person name="He G."/>
            <person name="Amirebrahimi M."/>
            <person name="Grigoriev I.V."/>
            <person name="Miller A.N."/>
        </authorList>
    </citation>
    <scope>NUCLEOTIDE SEQUENCE [LARGE SCALE GENOMIC DNA]</scope>
    <source>
        <strain evidence="2 3">B22-T-1</strain>
    </source>
</reference>
<gene>
    <name evidence="2" type="ORF">BD289DRAFT_482121</name>
</gene>
<proteinExistence type="predicted"/>
<dbReference type="PANTHER" id="PTHR11895">
    <property type="entry name" value="TRANSAMIDASE"/>
    <property type="match status" value="1"/>
</dbReference>
<protein>
    <submittedName>
        <fullName evidence="2">Amidase signature domain-containing protein</fullName>
    </submittedName>
</protein>
<dbReference type="InterPro" id="IPR000120">
    <property type="entry name" value="Amidase"/>
</dbReference>
<evidence type="ECO:0000259" key="1">
    <source>
        <dbReference type="Pfam" id="PF01425"/>
    </source>
</evidence>
<dbReference type="InParanoid" id="A0A2T3AA39"/>
<keyword evidence="3" id="KW-1185">Reference proteome</keyword>
<dbReference type="Gene3D" id="3.90.1300.10">
    <property type="entry name" value="Amidase signature (AS) domain"/>
    <property type="match status" value="1"/>
</dbReference>